<dbReference type="PANTHER" id="PTHR47738:SF2">
    <property type="entry name" value="PTS SYSTEM FRUCTOSE-LIKE EIIA COMPONENT"/>
    <property type="match status" value="1"/>
</dbReference>
<gene>
    <name evidence="2" type="ORF">LDC_0458</name>
</gene>
<evidence type="ECO:0000313" key="2">
    <source>
        <dbReference type="EMBL" id="EFK97505.1"/>
    </source>
</evidence>
<dbReference type="InterPro" id="IPR051541">
    <property type="entry name" value="PTS_SugarTrans_NitroReg"/>
</dbReference>
<dbReference type="PROSITE" id="PS51094">
    <property type="entry name" value="PTS_EIIA_TYPE_2"/>
    <property type="match status" value="1"/>
</dbReference>
<dbReference type="PANTHER" id="PTHR47738">
    <property type="entry name" value="PTS SYSTEM FRUCTOSE-LIKE EIIA COMPONENT-RELATED"/>
    <property type="match status" value="1"/>
</dbReference>
<proteinExistence type="predicted"/>
<feature type="domain" description="PTS EIIA type-2" evidence="1">
    <location>
        <begin position="1"/>
        <end position="80"/>
    </location>
</feature>
<dbReference type="EMBL" id="ADZX01000152">
    <property type="protein sequence ID" value="EFK97505.1"/>
    <property type="molecule type" value="Genomic_DNA"/>
</dbReference>
<evidence type="ECO:0000259" key="1">
    <source>
        <dbReference type="PROSITE" id="PS51094"/>
    </source>
</evidence>
<organism evidence="2">
    <name type="scientific">sediment metagenome</name>
    <dbReference type="NCBI Taxonomy" id="749907"/>
    <lineage>
        <taxon>unclassified sequences</taxon>
        <taxon>metagenomes</taxon>
        <taxon>ecological metagenomes</taxon>
    </lineage>
</organism>
<dbReference type="SUPFAM" id="SSF55804">
    <property type="entry name" value="Phoshotransferase/anion transport protein"/>
    <property type="match status" value="1"/>
</dbReference>
<sequence>TEAVKRIVGAFGFSAAGIDFASLDRAPVQLFFLILAPEDSPGNHLKALARISRLLKDKNFRQNLKEAQDEKEIIAAIKKEDKRYPA</sequence>
<reference evidence="2" key="2">
    <citation type="journal article" date="2011" name="Microb. Ecol.">
        <title>Taxonomic and Functional Metagenomic Profiling of the Microbial Community in the Anoxic Sediment of a Sub-saline Shallow Lake (Laguna de Carrizo, Central Spain).</title>
        <authorList>
            <person name="Ferrer M."/>
            <person name="Guazzaroni M.E."/>
            <person name="Richter M."/>
            <person name="Garcia-Salamanca A."/>
            <person name="Yarza P."/>
            <person name="Suarez-Suarez A."/>
            <person name="Solano J."/>
            <person name="Alcaide M."/>
            <person name="van Dillewijn P."/>
            <person name="Molina-Henares M.A."/>
            <person name="Lopez-Cortes N."/>
            <person name="Al-Ramahi Y."/>
            <person name="Guerrero C."/>
            <person name="Acosta A."/>
            <person name="de Eugenio L.I."/>
            <person name="Martinez V."/>
            <person name="Marques S."/>
            <person name="Rojo F."/>
            <person name="Santero E."/>
            <person name="Genilloud O."/>
            <person name="Perez-Perez J."/>
            <person name="Rossello-Mora R."/>
            <person name="Ramos J.L."/>
        </authorList>
    </citation>
    <scope>NUCLEOTIDE SEQUENCE</scope>
</reference>
<protein>
    <submittedName>
        <fullName evidence="2">Nitrogen regulatory IIA protein</fullName>
    </submittedName>
</protein>
<accession>D9PG13</accession>
<dbReference type="Gene3D" id="3.40.930.10">
    <property type="entry name" value="Mannitol-specific EII, Chain A"/>
    <property type="match status" value="1"/>
</dbReference>
<dbReference type="InterPro" id="IPR002178">
    <property type="entry name" value="PTS_EIIA_type-2_dom"/>
</dbReference>
<reference evidence="2" key="1">
    <citation type="submission" date="2010-07" db="EMBL/GenBank/DDBJ databases">
        <authorList>
            <consortium name="CONSOLIDER consortium CSD2007-00005"/>
            <person name="Guazzaroni M.-E."/>
            <person name="Richter M."/>
            <person name="Garcia-Salamanca A."/>
            <person name="Yarza P."/>
            <person name="Ferrer M."/>
        </authorList>
    </citation>
    <scope>NUCLEOTIDE SEQUENCE</scope>
</reference>
<comment type="caution">
    <text evidence="2">The sequence shown here is derived from an EMBL/GenBank/DDBJ whole genome shotgun (WGS) entry which is preliminary data.</text>
</comment>
<name>D9PG13_9ZZZZ</name>
<dbReference type="AlphaFoldDB" id="D9PG13"/>
<dbReference type="Pfam" id="PF00359">
    <property type="entry name" value="PTS_EIIA_2"/>
    <property type="match status" value="1"/>
</dbReference>
<dbReference type="InterPro" id="IPR016152">
    <property type="entry name" value="PTrfase/Anion_transptr"/>
</dbReference>
<feature type="non-terminal residue" evidence="2">
    <location>
        <position position="1"/>
    </location>
</feature>